<comment type="similarity">
    <text evidence="1">Belongs to the glycosyl hydrolase 32 family.</text>
</comment>
<accession>A0A933NY54</accession>
<sequence length="331" mass="36746">MALALTDQWIWDFWLARDGADWHIYFLKADKSLGDPELRHRNVTQGHAVSTDLTNWRYLGTGFAPAPAPAWDDWTTWTGSVLRGPDGLWHLFYTGTTHALAGMHQRIGHATSPDGHSWQRVGSGPCLDLSGPHYEEYTPTVWHDRAFRDPWVIKDPDGDGWLMYFTARVPGVAEPNAGGAIGFATSPDLYNWTLQPPVYRGGMFGQMEVPEVFEYRGRWYMLFCTAAEHWSEAYKAFNPQPPVGGSHYLMAGNPRGPWTVAPGPFFEGASPTRRYAGKVVDTGNGLVALGFIHTTPDQHFVGEVSDPIPVSVDADGLLHVHPEHLSPGARI</sequence>
<dbReference type="CDD" id="cd18609">
    <property type="entry name" value="GH32-like"/>
    <property type="match status" value="1"/>
</dbReference>
<protein>
    <submittedName>
        <fullName evidence="5">Levansucrase</fullName>
    </submittedName>
</protein>
<keyword evidence="3" id="KW-0326">Glycosidase</keyword>
<dbReference type="Proteomes" id="UP000782610">
    <property type="component" value="Unassembled WGS sequence"/>
</dbReference>
<evidence type="ECO:0000256" key="1">
    <source>
        <dbReference type="ARBA" id="ARBA00009902"/>
    </source>
</evidence>
<dbReference type="GO" id="GO:0016798">
    <property type="term" value="F:hydrolase activity, acting on glycosyl bonds"/>
    <property type="evidence" value="ECO:0007669"/>
    <property type="project" value="UniProtKB-KW"/>
</dbReference>
<dbReference type="Pfam" id="PF00251">
    <property type="entry name" value="Glyco_hydro_32N"/>
    <property type="match status" value="1"/>
</dbReference>
<evidence type="ECO:0000256" key="2">
    <source>
        <dbReference type="ARBA" id="ARBA00022801"/>
    </source>
</evidence>
<dbReference type="Gene3D" id="2.115.10.20">
    <property type="entry name" value="Glycosyl hydrolase domain, family 43"/>
    <property type="match status" value="1"/>
</dbReference>
<proteinExistence type="inferred from homology"/>
<name>A0A933NY54_9HYPH</name>
<dbReference type="AlphaFoldDB" id="A0A933NY54"/>
<reference evidence="5" key="1">
    <citation type="submission" date="2020-07" db="EMBL/GenBank/DDBJ databases">
        <title>Huge and variable diversity of episymbiotic CPR bacteria and DPANN archaea in groundwater ecosystems.</title>
        <authorList>
            <person name="He C.Y."/>
            <person name="Keren R."/>
            <person name="Whittaker M."/>
            <person name="Farag I.F."/>
            <person name="Doudna J."/>
            <person name="Cate J.H.D."/>
            <person name="Banfield J.F."/>
        </authorList>
    </citation>
    <scope>NUCLEOTIDE SEQUENCE</scope>
    <source>
        <strain evidence="5">NC_groundwater_1586_Pr3_B-0.1um_66_15</strain>
    </source>
</reference>
<dbReference type="PANTHER" id="PTHR43101:SF1">
    <property type="entry name" value="BETA-FRUCTOSIDASE"/>
    <property type="match status" value="1"/>
</dbReference>
<dbReference type="SUPFAM" id="SSF75005">
    <property type="entry name" value="Arabinanase/levansucrase/invertase"/>
    <property type="match status" value="1"/>
</dbReference>
<dbReference type="InterPro" id="IPR013148">
    <property type="entry name" value="Glyco_hydro_32_N"/>
</dbReference>
<dbReference type="InterPro" id="IPR023296">
    <property type="entry name" value="Glyco_hydro_beta-prop_sf"/>
</dbReference>
<organism evidence="5 6">
    <name type="scientific">Devosia nanyangense</name>
    <dbReference type="NCBI Taxonomy" id="1228055"/>
    <lineage>
        <taxon>Bacteria</taxon>
        <taxon>Pseudomonadati</taxon>
        <taxon>Pseudomonadota</taxon>
        <taxon>Alphaproteobacteria</taxon>
        <taxon>Hyphomicrobiales</taxon>
        <taxon>Devosiaceae</taxon>
        <taxon>Devosia</taxon>
    </lineage>
</organism>
<dbReference type="PANTHER" id="PTHR43101">
    <property type="entry name" value="BETA-FRUCTOSIDASE"/>
    <property type="match status" value="1"/>
</dbReference>
<gene>
    <name evidence="5" type="ORF">HY834_17955</name>
</gene>
<feature type="domain" description="Glycosyl hydrolase family 32 N-terminal" evidence="4">
    <location>
        <begin position="22"/>
        <end position="219"/>
    </location>
</feature>
<evidence type="ECO:0000256" key="3">
    <source>
        <dbReference type="ARBA" id="ARBA00023295"/>
    </source>
</evidence>
<evidence type="ECO:0000259" key="4">
    <source>
        <dbReference type="Pfam" id="PF00251"/>
    </source>
</evidence>
<dbReference type="InterPro" id="IPR051214">
    <property type="entry name" value="GH32_Enzymes"/>
</dbReference>
<keyword evidence="2" id="KW-0378">Hydrolase</keyword>
<evidence type="ECO:0000313" key="5">
    <source>
        <dbReference type="EMBL" id="MBI4923629.1"/>
    </source>
</evidence>
<evidence type="ECO:0000313" key="6">
    <source>
        <dbReference type="Proteomes" id="UP000782610"/>
    </source>
</evidence>
<dbReference type="EMBL" id="JACRAF010000059">
    <property type="protein sequence ID" value="MBI4923629.1"/>
    <property type="molecule type" value="Genomic_DNA"/>
</dbReference>
<comment type="caution">
    <text evidence="5">The sequence shown here is derived from an EMBL/GenBank/DDBJ whole genome shotgun (WGS) entry which is preliminary data.</text>
</comment>